<evidence type="ECO:0000313" key="2">
    <source>
        <dbReference type="EMBL" id="RFU65431.1"/>
    </source>
</evidence>
<dbReference type="Proteomes" id="UP000262939">
    <property type="component" value="Unassembled WGS sequence"/>
</dbReference>
<dbReference type="AlphaFoldDB" id="A0A372LGK4"/>
<name>A0A372LGK4_9BACI</name>
<dbReference type="EMBL" id="QVTD01000003">
    <property type="protein sequence ID" value="RFU65431.1"/>
    <property type="molecule type" value="Genomic_DNA"/>
</dbReference>
<evidence type="ECO:0000256" key="1">
    <source>
        <dbReference type="SAM" id="MobiDB-lite"/>
    </source>
</evidence>
<keyword evidence="3" id="KW-1185">Reference proteome</keyword>
<evidence type="ECO:0008006" key="4">
    <source>
        <dbReference type="Google" id="ProtNLM"/>
    </source>
</evidence>
<feature type="region of interest" description="Disordered" evidence="1">
    <location>
        <begin position="153"/>
        <end position="177"/>
    </location>
</feature>
<sequence>MSKKKEPKFKKGDTVVITMYGTVGNVTDVQYIDGTYVYEVNHSKGLYLENTLQHIYEYKGEVLSSDREQIDIEYKFFFGDLVQVEGYGNDYFKVIGFRTEIWRYKENAWEDVIYELSRISDGEWLEAHEEEMNLIADAERADKIIQKLGLLHPMNKKPGKKEGDGTEQALPRSNEEESIEAIAEKKQLIDGLLDLFNDYSTLYELFKDEEYKHVMNLAIMKIKKLAEELYRNGKNNLPK</sequence>
<dbReference type="OrthoDB" id="2629010at2"/>
<dbReference type="RefSeq" id="WP_117321606.1">
    <property type="nucleotide sequence ID" value="NZ_QVTD01000003.1"/>
</dbReference>
<gene>
    <name evidence="2" type="ORF">D0466_05940</name>
</gene>
<evidence type="ECO:0000313" key="3">
    <source>
        <dbReference type="Proteomes" id="UP000262939"/>
    </source>
</evidence>
<accession>A0A372LGK4</accession>
<protein>
    <recommendedName>
        <fullName evidence="4">YodN</fullName>
    </recommendedName>
</protein>
<comment type="caution">
    <text evidence="2">The sequence shown here is derived from an EMBL/GenBank/DDBJ whole genome shotgun (WGS) entry which is preliminary data.</text>
</comment>
<proteinExistence type="predicted"/>
<organism evidence="2 3">
    <name type="scientific">Peribacillus glennii</name>
    <dbReference type="NCBI Taxonomy" id="2303991"/>
    <lineage>
        <taxon>Bacteria</taxon>
        <taxon>Bacillati</taxon>
        <taxon>Bacillota</taxon>
        <taxon>Bacilli</taxon>
        <taxon>Bacillales</taxon>
        <taxon>Bacillaceae</taxon>
        <taxon>Peribacillus</taxon>
    </lineage>
</organism>
<reference evidence="2 3" key="1">
    <citation type="submission" date="2018-08" db="EMBL/GenBank/DDBJ databases">
        <title>Bacillus chawlae sp. nov., Bacillus glennii sp. nov., and Bacillus saganii sp. nov. Isolated from the Vehicle Assembly Building at Kennedy Space Center where the Viking Spacecraft were Assembled.</title>
        <authorList>
            <person name="Seuylemezian A."/>
            <person name="Vaishampayan P."/>
        </authorList>
    </citation>
    <scope>NUCLEOTIDE SEQUENCE [LARGE SCALE GENOMIC DNA]</scope>
    <source>
        <strain evidence="2 3">V44-8</strain>
    </source>
</reference>